<dbReference type="GO" id="GO:0000049">
    <property type="term" value="F:tRNA binding"/>
    <property type="evidence" value="ECO:0007669"/>
    <property type="project" value="UniProtKB-KW"/>
</dbReference>
<evidence type="ECO:0000256" key="1">
    <source>
        <dbReference type="ARBA" id="ARBA00008931"/>
    </source>
</evidence>
<dbReference type="FunFam" id="3.90.1170.10:FF:000001">
    <property type="entry name" value="50S ribosomal protein L16"/>
    <property type="match status" value="1"/>
</dbReference>
<keyword evidence="2 6" id="KW-0820">tRNA-binding</keyword>
<dbReference type="InterPro" id="IPR016180">
    <property type="entry name" value="Ribosomal_uL16_dom"/>
</dbReference>
<dbReference type="InterPro" id="IPR000114">
    <property type="entry name" value="Ribosomal_uL16_bact-type"/>
</dbReference>
<dbReference type="InterPro" id="IPR036920">
    <property type="entry name" value="Ribosomal_uL16_sf"/>
</dbReference>
<dbReference type="GO" id="GO:0003735">
    <property type="term" value="F:structural constituent of ribosome"/>
    <property type="evidence" value="ECO:0007669"/>
    <property type="project" value="InterPro"/>
</dbReference>
<dbReference type="PANTHER" id="PTHR12220">
    <property type="entry name" value="50S/60S RIBOSOMAL PROTEIN L16"/>
    <property type="match status" value="1"/>
</dbReference>
<evidence type="ECO:0000256" key="2">
    <source>
        <dbReference type="ARBA" id="ARBA00022555"/>
    </source>
</evidence>
<comment type="function">
    <text evidence="6 8">Binds 23S rRNA and is also seen to make contacts with the A and possibly P site tRNAs.</text>
</comment>
<comment type="similarity">
    <text evidence="1 6 7">Belongs to the universal ribosomal protein uL16 family.</text>
</comment>
<keyword evidence="6 8" id="KW-0694">RNA-binding</keyword>
<evidence type="ECO:0000313" key="9">
    <source>
        <dbReference type="EMBL" id="OGY28970.1"/>
    </source>
</evidence>
<evidence type="ECO:0000256" key="6">
    <source>
        <dbReference type="HAMAP-Rule" id="MF_01342"/>
    </source>
</evidence>
<reference evidence="9 10" key="1">
    <citation type="journal article" date="2016" name="Nat. Commun.">
        <title>Thousands of microbial genomes shed light on interconnected biogeochemical processes in an aquifer system.</title>
        <authorList>
            <person name="Anantharaman K."/>
            <person name="Brown C.T."/>
            <person name="Hug L.A."/>
            <person name="Sharon I."/>
            <person name="Castelle C.J."/>
            <person name="Probst A.J."/>
            <person name="Thomas B.C."/>
            <person name="Singh A."/>
            <person name="Wilkins M.J."/>
            <person name="Karaoz U."/>
            <person name="Brodie E.L."/>
            <person name="Williams K.H."/>
            <person name="Hubbard S.S."/>
            <person name="Banfield J.F."/>
        </authorList>
    </citation>
    <scope>NUCLEOTIDE SEQUENCE [LARGE SCALE GENOMIC DNA]</scope>
</reference>
<dbReference type="NCBIfam" id="TIGR01164">
    <property type="entry name" value="rplP_bact"/>
    <property type="match status" value="1"/>
</dbReference>
<evidence type="ECO:0000256" key="8">
    <source>
        <dbReference type="RuleBase" id="RU004414"/>
    </source>
</evidence>
<dbReference type="PANTHER" id="PTHR12220:SF13">
    <property type="entry name" value="LARGE RIBOSOMAL SUBUNIT PROTEIN UL16M"/>
    <property type="match status" value="1"/>
</dbReference>
<dbReference type="SUPFAM" id="SSF54686">
    <property type="entry name" value="Ribosomal protein L16p/L10e"/>
    <property type="match status" value="1"/>
</dbReference>
<evidence type="ECO:0000256" key="3">
    <source>
        <dbReference type="ARBA" id="ARBA00022980"/>
    </source>
</evidence>
<dbReference type="Gene3D" id="3.90.1170.10">
    <property type="entry name" value="Ribosomal protein L10e/L16"/>
    <property type="match status" value="1"/>
</dbReference>
<evidence type="ECO:0000313" key="10">
    <source>
        <dbReference type="Proteomes" id="UP000178068"/>
    </source>
</evidence>
<name>A0A1G1WNN9_9BACT</name>
<dbReference type="PRINTS" id="PR00060">
    <property type="entry name" value="RIBOSOMALL16"/>
</dbReference>
<keyword evidence="4 6" id="KW-0687">Ribonucleoprotein</keyword>
<evidence type="ECO:0000256" key="7">
    <source>
        <dbReference type="RuleBase" id="RU004413"/>
    </source>
</evidence>
<dbReference type="AlphaFoldDB" id="A0A1G1WNN9"/>
<evidence type="ECO:0000256" key="5">
    <source>
        <dbReference type="ARBA" id="ARBA00035198"/>
    </source>
</evidence>
<dbReference type="GO" id="GO:0019843">
    <property type="term" value="F:rRNA binding"/>
    <property type="evidence" value="ECO:0007669"/>
    <property type="project" value="UniProtKB-UniRule"/>
</dbReference>
<comment type="subunit">
    <text evidence="6 8">Part of the 50S ribosomal subunit.</text>
</comment>
<sequence>MLQPKRVKYRRAFRGNMGGVATRGSTLEFGEFALKAQGHGWVSARQIEAARRAMTHYTKRGGRIWIRAFPDKPVSKKPPETRMGSGKGAVDRYVAVIKPGLILFEMGGVSREVAAEAMRLAARKLPLPVKFVAKEEII</sequence>
<keyword evidence="6 8" id="KW-0699">rRNA-binding</keyword>
<proteinExistence type="inferred from homology"/>
<organism evidence="9 10">
    <name type="scientific">Candidatus Woykebacteria bacterium RIFCSPHIGHO2_12_FULL_45_10</name>
    <dbReference type="NCBI Taxonomy" id="1802603"/>
    <lineage>
        <taxon>Bacteria</taxon>
        <taxon>Candidatus Woykeibacteriota</taxon>
    </lineage>
</organism>
<dbReference type="GO" id="GO:0006412">
    <property type="term" value="P:translation"/>
    <property type="evidence" value="ECO:0007669"/>
    <property type="project" value="UniProtKB-UniRule"/>
</dbReference>
<dbReference type="Pfam" id="PF00252">
    <property type="entry name" value="Ribosomal_L16"/>
    <property type="match status" value="1"/>
</dbReference>
<keyword evidence="3 6" id="KW-0689">Ribosomal protein</keyword>
<protein>
    <recommendedName>
        <fullName evidence="5 6">Large ribosomal subunit protein uL16</fullName>
    </recommendedName>
</protein>
<dbReference type="GO" id="GO:0022625">
    <property type="term" value="C:cytosolic large ribosomal subunit"/>
    <property type="evidence" value="ECO:0007669"/>
    <property type="project" value="TreeGrafter"/>
</dbReference>
<comment type="caution">
    <text evidence="9">The sequence shown here is derived from an EMBL/GenBank/DDBJ whole genome shotgun (WGS) entry which is preliminary data.</text>
</comment>
<gene>
    <name evidence="6" type="primary">rplP</name>
    <name evidence="9" type="ORF">A3F35_00890</name>
</gene>
<evidence type="ECO:0000256" key="4">
    <source>
        <dbReference type="ARBA" id="ARBA00023274"/>
    </source>
</evidence>
<dbReference type="CDD" id="cd01433">
    <property type="entry name" value="Ribosomal_L16_L10e"/>
    <property type="match status" value="1"/>
</dbReference>
<dbReference type="STRING" id="1802603.A3F35_00890"/>
<dbReference type="InterPro" id="IPR047873">
    <property type="entry name" value="Ribosomal_uL16"/>
</dbReference>
<dbReference type="HAMAP" id="MF_01342">
    <property type="entry name" value="Ribosomal_uL16"/>
    <property type="match status" value="1"/>
</dbReference>
<dbReference type="Proteomes" id="UP000178068">
    <property type="component" value="Unassembled WGS sequence"/>
</dbReference>
<accession>A0A1G1WNN9</accession>
<dbReference type="EMBL" id="MHCZ01000044">
    <property type="protein sequence ID" value="OGY28970.1"/>
    <property type="molecule type" value="Genomic_DNA"/>
</dbReference>